<sequence length="133" mass="15206">MTNIFISIGELSRLSGVSAYTLRFYEAEGVLKPAERGSNGHRRYLKADLLWLEFVLRLKQTGMPLSEIKQYAVLRAAGDDTLQPRLTMLELHREQLVRKIAELSTCAQVLEQKIQTYQDLLAKPTARKRKSSK</sequence>
<evidence type="ECO:0000313" key="4">
    <source>
        <dbReference type="Proteomes" id="UP001165395"/>
    </source>
</evidence>
<dbReference type="RefSeq" id="WP_227179423.1">
    <property type="nucleotide sequence ID" value="NZ_JAJBZT010000002.1"/>
</dbReference>
<dbReference type="PROSITE" id="PS00552">
    <property type="entry name" value="HTH_MERR_1"/>
    <property type="match status" value="1"/>
</dbReference>
<dbReference type="PRINTS" id="PR00040">
    <property type="entry name" value="HTHMERR"/>
</dbReference>
<organism evidence="3 4">
    <name type="scientific">Leeia speluncae</name>
    <dbReference type="NCBI Taxonomy" id="2884804"/>
    <lineage>
        <taxon>Bacteria</taxon>
        <taxon>Pseudomonadati</taxon>
        <taxon>Pseudomonadota</taxon>
        <taxon>Betaproteobacteria</taxon>
        <taxon>Neisseriales</taxon>
        <taxon>Leeiaceae</taxon>
        <taxon>Leeia</taxon>
    </lineage>
</organism>
<dbReference type="EMBL" id="JAJBZT010000002">
    <property type="protein sequence ID" value="MCB6183054.1"/>
    <property type="molecule type" value="Genomic_DNA"/>
</dbReference>
<dbReference type="InterPro" id="IPR000551">
    <property type="entry name" value="MerR-type_HTH_dom"/>
</dbReference>
<dbReference type="PANTHER" id="PTHR30204:SF98">
    <property type="entry name" value="HTH-TYPE TRANSCRIPTIONAL REGULATOR ADHR"/>
    <property type="match status" value="1"/>
</dbReference>
<feature type="domain" description="HTH merR-type" evidence="2">
    <location>
        <begin position="5"/>
        <end position="74"/>
    </location>
</feature>
<dbReference type="PROSITE" id="PS50937">
    <property type="entry name" value="HTH_MERR_2"/>
    <property type="match status" value="1"/>
</dbReference>
<keyword evidence="1" id="KW-0238">DNA-binding</keyword>
<accession>A0ABS8D4B8</accession>
<dbReference type="PANTHER" id="PTHR30204">
    <property type="entry name" value="REDOX-CYCLING DRUG-SENSING TRANSCRIPTIONAL ACTIVATOR SOXR"/>
    <property type="match status" value="1"/>
</dbReference>
<dbReference type="CDD" id="cd01109">
    <property type="entry name" value="HTH_YyaN"/>
    <property type="match status" value="1"/>
</dbReference>
<dbReference type="InterPro" id="IPR047057">
    <property type="entry name" value="MerR_fam"/>
</dbReference>
<reference evidence="3" key="1">
    <citation type="submission" date="2021-10" db="EMBL/GenBank/DDBJ databases">
        <title>The complete genome sequence of Leeia sp. TBRC 13508.</title>
        <authorList>
            <person name="Charoenyingcharoen P."/>
            <person name="Yukphan P."/>
        </authorList>
    </citation>
    <scope>NUCLEOTIDE SEQUENCE</scope>
    <source>
        <strain evidence="3">TBRC 13508</strain>
    </source>
</reference>
<dbReference type="Gene3D" id="1.10.1660.10">
    <property type="match status" value="1"/>
</dbReference>
<name>A0ABS8D4B8_9NEIS</name>
<dbReference type="Proteomes" id="UP001165395">
    <property type="component" value="Unassembled WGS sequence"/>
</dbReference>
<keyword evidence="4" id="KW-1185">Reference proteome</keyword>
<comment type="caution">
    <text evidence="3">The sequence shown here is derived from an EMBL/GenBank/DDBJ whole genome shotgun (WGS) entry which is preliminary data.</text>
</comment>
<dbReference type="Pfam" id="PF13411">
    <property type="entry name" value="MerR_1"/>
    <property type="match status" value="1"/>
</dbReference>
<evidence type="ECO:0000313" key="3">
    <source>
        <dbReference type="EMBL" id="MCB6183054.1"/>
    </source>
</evidence>
<dbReference type="SMART" id="SM00422">
    <property type="entry name" value="HTH_MERR"/>
    <property type="match status" value="1"/>
</dbReference>
<proteinExistence type="predicted"/>
<protein>
    <submittedName>
        <fullName evidence="3">MerR family transcriptional regulator</fullName>
    </submittedName>
</protein>
<evidence type="ECO:0000259" key="2">
    <source>
        <dbReference type="PROSITE" id="PS50937"/>
    </source>
</evidence>
<dbReference type="InterPro" id="IPR009061">
    <property type="entry name" value="DNA-bd_dom_put_sf"/>
</dbReference>
<gene>
    <name evidence="3" type="ORF">LIN78_05765</name>
</gene>
<evidence type="ECO:0000256" key="1">
    <source>
        <dbReference type="ARBA" id="ARBA00023125"/>
    </source>
</evidence>
<dbReference type="SUPFAM" id="SSF46955">
    <property type="entry name" value="Putative DNA-binding domain"/>
    <property type="match status" value="1"/>
</dbReference>